<name>A0A803SMM2_ANOCA</name>
<organism evidence="1 2">
    <name type="scientific">Anolis carolinensis</name>
    <name type="common">Green anole</name>
    <name type="synonym">American chameleon</name>
    <dbReference type="NCBI Taxonomy" id="28377"/>
    <lineage>
        <taxon>Eukaryota</taxon>
        <taxon>Metazoa</taxon>
        <taxon>Chordata</taxon>
        <taxon>Craniata</taxon>
        <taxon>Vertebrata</taxon>
        <taxon>Euteleostomi</taxon>
        <taxon>Lepidosauria</taxon>
        <taxon>Squamata</taxon>
        <taxon>Bifurcata</taxon>
        <taxon>Unidentata</taxon>
        <taxon>Episquamata</taxon>
        <taxon>Toxicofera</taxon>
        <taxon>Iguania</taxon>
        <taxon>Dactyloidae</taxon>
        <taxon>Anolis</taxon>
    </lineage>
</organism>
<dbReference type="AlphaFoldDB" id="A0A803SMM2"/>
<evidence type="ECO:0000313" key="1">
    <source>
        <dbReference type="Ensembl" id="ENSACAP00000024212.1"/>
    </source>
</evidence>
<proteinExistence type="predicted"/>
<keyword evidence="2" id="KW-1185">Reference proteome</keyword>
<dbReference type="InParanoid" id="A0A803SMM2"/>
<reference evidence="1" key="3">
    <citation type="submission" date="2025-09" db="UniProtKB">
        <authorList>
            <consortium name="Ensembl"/>
        </authorList>
    </citation>
    <scope>IDENTIFICATION</scope>
</reference>
<reference evidence="1 2" key="1">
    <citation type="submission" date="2009-12" db="EMBL/GenBank/DDBJ databases">
        <title>The Genome Sequence of Anolis carolinensis (Green Anole Lizard).</title>
        <authorList>
            <consortium name="The Genome Sequencing Platform"/>
            <person name="Di Palma F."/>
            <person name="Alfoldi J."/>
            <person name="Heiman D."/>
            <person name="Young S."/>
            <person name="Grabherr M."/>
            <person name="Johnson J."/>
            <person name="Lander E.S."/>
            <person name="Lindblad-Toh K."/>
        </authorList>
    </citation>
    <scope>NUCLEOTIDE SEQUENCE [LARGE SCALE GENOMIC DNA]</scope>
    <source>
        <strain evidence="1 2">JBL SC #1</strain>
    </source>
</reference>
<dbReference type="Proteomes" id="UP000001646">
    <property type="component" value="Chromosome 4"/>
</dbReference>
<dbReference type="Ensembl" id="ENSACAT00000044981.1">
    <property type="protein sequence ID" value="ENSACAP00000024212.1"/>
    <property type="gene ID" value="ENSACAG00000040661.1"/>
</dbReference>
<accession>A0A803SMM2</accession>
<evidence type="ECO:0000313" key="2">
    <source>
        <dbReference type="Proteomes" id="UP000001646"/>
    </source>
</evidence>
<sequence length="141" mass="16005">GRGALFWSILKRAKVTLGFTPPITSEPPNVLSLQNFSFSIGDSFPSPANVIQITKIIPCSKMRPISVKGSLGPTPPFLWKQQEQELQFWQGIHPSRKQIITIFQRALLVEQEKRLYTYNWNSLAYNMARGKQGRCDVMAQP</sequence>
<protein>
    <submittedName>
        <fullName evidence="1">Uncharacterized protein</fullName>
    </submittedName>
</protein>
<reference evidence="1" key="2">
    <citation type="submission" date="2025-08" db="UniProtKB">
        <authorList>
            <consortium name="Ensembl"/>
        </authorList>
    </citation>
    <scope>IDENTIFICATION</scope>
</reference>